<dbReference type="EMBL" id="FMBI01000030">
    <property type="protein sequence ID" value="SCC36718.1"/>
    <property type="molecule type" value="Genomic_DNA"/>
</dbReference>
<gene>
    <name evidence="1" type="ORF">BTT61001_02761</name>
</gene>
<organism evidence="1 2">
    <name type="scientific">Bacillus thuringiensis</name>
    <dbReference type="NCBI Taxonomy" id="1428"/>
    <lineage>
        <taxon>Bacteria</taxon>
        <taxon>Bacillati</taxon>
        <taxon>Bacillota</taxon>
        <taxon>Bacilli</taxon>
        <taxon>Bacillales</taxon>
        <taxon>Bacillaceae</taxon>
        <taxon>Bacillus</taxon>
        <taxon>Bacillus cereus group</taxon>
    </lineage>
</organism>
<reference evidence="1 2" key="1">
    <citation type="submission" date="2016-08" db="EMBL/GenBank/DDBJ databases">
        <authorList>
            <person name="Seilhamer J.J."/>
        </authorList>
    </citation>
    <scope>NUCLEOTIDE SEQUENCE [LARGE SCALE GENOMIC DNA]</scope>
    <source>
        <strain evidence="1 2">IEBC_T61001</strain>
    </source>
</reference>
<dbReference type="Proteomes" id="UP000195991">
    <property type="component" value="Unassembled WGS sequence"/>
</dbReference>
<proteinExistence type="predicted"/>
<evidence type="ECO:0000313" key="1">
    <source>
        <dbReference type="EMBL" id="SCC36718.1"/>
    </source>
</evidence>
<sequence>MDAFIQELARSKLLSKIQ</sequence>
<dbReference type="AlphaFoldDB" id="A0A1C4DZC4"/>
<accession>A0A1C4DZC4</accession>
<evidence type="ECO:0000313" key="2">
    <source>
        <dbReference type="Proteomes" id="UP000195991"/>
    </source>
</evidence>
<protein>
    <submittedName>
        <fullName evidence="1">Uncharacterized protein</fullName>
    </submittedName>
</protein>
<name>A0A1C4DZC4_BACTU</name>